<dbReference type="InterPro" id="IPR002771">
    <property type="entry name" value="Multi_antbiot-R_MarC"/>
</dbReference>
<feature type="transmembrane region" description="Helical" evidence="7">
    <location>
        <begin position="154"/>
        <end position="178"/>
    </location>
</feature>
<dbReference type="Proteomes" id="UP000264702">
    <property type="component" value="Unassembled WGS sequence"/>
</dbReference>
<dbReference type="PANTHER" id="PTHR33508:SF1">
    <property type="entry name" value="UPF0056 MEMBRANE PROTEIN YHCE"/>
    <property type="match status" value="1"/>
</dbReference>
<reference evidence="8 9" key="1">
    <citation type="submission" date="2018-08" db="EMBL/GenBank/DDBJ databases">
        <title>Acidipila sp. 4G-K13, an acidobacterium isolated from forest soil.</title>
        <authorList>
            <person name="Gao Z.-H."/>
            <person name="Qiu L.-H."/>
        </authorList>
    </citation>
    <scope>NUCLEOTIDE SEQUENCE [LARGE SCALE GENOMIC DNA]</scope>
    <source>
        <strain evidence="8 9">4G-K13</strain>
    </source>
</reference>
<comment type="subcellular location">
    <subcellularLocation>
        <location evidence="1 7">Cell membrane</location>
        <topology evidence="1 7">Multi-pass membrane protein</topology>
    </subcellularLocation>
</comment>
<feature type="transmembrane region" description="Helical" evidence="7">
    <location>
        <begin position="80"/>
        <end position="99"/>
    </location>
</feature>
<evidence type="ECO:0000313" key="9">
    <source>
        <dbReference type="Proteomes" id="UP000264702"/>
    </source>
</evidence>
<comment type="similarity">
    <text evidence="2 7">Belongs to the UPF0056 (MarC) family.</text>
</comment>
<dbReference type="AlphaFoldDB" id="A0A372IMW4"/>
<evidence type="ECO:0000256" key="4">
    <source>
        <dbReference type="ARBA" id="ARBA00022692"/>
    </source>
</evidence>
<dbReference type="EMBL" id="QVQT01000004">
    <property type="protein sequence ID" value="RFU16256.1"/>
    <property type="molecule type" value="Genomic_DNA"/>
</dbReference>
<evidence type="ECO:0000313" key="8">
    <source>
        <dbReference type="EMBL" id="RFU16256.1"/>
    </source>
</evidence>
<feature type="transmembrane region" description="Helical" evidence="7">
    <location>
        <begin position="54"/>
        <end position="74"/>
    </location>
</feature>
<keyword evidence="6 7" id="KW-0472">Membrane</keyword>
<accession>A0A372IMW4</accession>
<comment type="caution">
    <text evidence="8">The sequence shown here is derived from an EMBL/GenBank/DDBJ whole genome shotgun (WGS) entry which is preliminary data.</text>
</comment>
<keyword evidence="5 7" id="KW-1133">Transmembrane helix</keyword>
<dbReference type="PANTHER" id="PTHR33508">
    <property type="entry name" value="UPF0056 MEMBRANE PROTEIN YHCE"/>
    <property type="match status" value="1"/>
</dbReference>
<protein>
    <recommendedName>
        <fullName evidence="7">UPF0056 membrane protein</fullName>
    </recommendedName>
</protein>
<gene>
    <name evidence="8" type="ORF">D0Y96_12710</name>
</gene>
<evidence type="ECO:0000256" key="3">
    <source>
        <dbReference type="ARBA" id="ARBA00022475"/>
    </source>
</evidence>
<keyword evidence="4 7" id="KW-0812">Transmembrane</keyword>
<name>A0A372IMW4_9BACT</name>
<keyword evidence="3" id="KW-1003">Cell membrane</keyword>
<dbReference type="GO" id="GO:0005886">
    <property type="term" value="C:plasma membrane"/>
    <property type="evidence" value="ECO:0007669"/>
    <property type="project" value="UniProtKB-SubCell"/>
</dbReference>
<proteinExistence type="inferred from homology"/>
<dbReference type="OrthoDB" id="21094at2"/>
<feature type="transmembrane region" description="Helical" evidence="7">
    <location>
        <begin position="199"/>
        <end position="220"/>
    </location>
</feature>
<evidence type="ECO:0000256" key="7">
    <source>
        <dbReference type="RuleBase" id="RU362048"/>
    </source>
</evidence>
<dbReference type="Pfam" id="PF01914">
    <property type="entry name" value="MarC"/>
    <property type="match status" value="1"/>
</dbReference>
<sequence>MIDIRSEVISAAKAVVLVVAALFPIVNPLGSAAIFLNMVGGISPQTQRVLSRKIAGFSFLLLLGSLLFGAKVLLFFGVSLYAVQIGGGLIVTATGWALLNQSGSGASARPATEADILANAFYPYTLPITVGPGSISVAVTLGAHLPTELGAHSILSPAVFISAVVGIVLVCMIIYICYRYAAAAERLLGSSGTTVMMRLSSFILLCIGVQIVATGVRAYLQTLKPF</sequence>
<evidence type="ECO:0000256" key="6">
    <source>
        <dbReference type="ARBA" id="ARBA00023136"/>
    </source>
</evidence>
<organism evidence="8 9">
    <name type="scientific">Paracidobacterium acidisoli</name>
    <dbReference type="NCBI Taxonomy" id="2303751"/>
    <lineage>
        <taxon>Bacteria</taxon>
        <taxon>Pseudomonadati</taxon>
        <taxon>Acidobacteriota</taxon>
        <taxon>Terriglobia</taxon>
        <taxon>Terriglobales</taxon>
        <taxon>Acidobacteriaceae</taxon>
        <taxon>Paracidobacterium</taxon>
    </lineage>
</organism>
<keyword evidence="9" id="KW-1185">Reference proteome</keyword>
<feature type="transmembrane region" description="Helical" evidence="7">
    <location>
        <begin position="15"/>
        <end position="42"/>
    </location>
</feature>
<evidence type="ECO:0000256" key="2">
    <source>
        <dbReference type="ARBA" id="ARBA00009784"/>
    </source>
</evidence>
<evidence type="ECO:0000256" key="5">
    <source>
        <dbReference type="ARBA" id="ARBA00022989"/>
    </source>
</evidence>
<evidence type="ECO:0000256" key="1">
    <source>
        <dbReference type="ARBA" id="ARBA00004651"/>
    </source>
</evidence>
<dbReference type="RefSeq" id="WP_117300425.1">
    <property type="nucleotide sequence ID" value="NZ_QVQT02000004.1"/>
</dbReference>
<feature type="transmembrane region" description="Helical" evidence="7">
    <location>
        <begin position="120"/>
        <end position="142"/>
    </location>
</feature>